<dbReference type="NCBIfam" id="TIGR01361">
    <property type="entry name" value="DAHP_synth_Bsub"/>
    <property type="match status" value="1"/>
</dbReference>
<keyword evidence="1 4" id="KW-0808">Transferase</keyword>
<feature type="domain" description="DAHP synthetase I/KDSA" evidence="2">
    <location>
        <begin position="81"/>
        <end position="329"/>
    </location>
</feature>
<dbReference type="GO" id="GO:0016832">
    <property type="term" value="F:aldehyde-lyase activity"/>
    <property type="evidence" value="ECO:0007669"/>
    <property type="project" value="InterPro"/>
</dbReference>
<dbReference type="GO" id="GO:0009073">
    <property type="term" value="P:aromatic amino acid family biosynthetic process"/>
    <property type="evidence" value="ECO:0007669"/>
    <property type="project" value="InterPro"/>
</dbReference>
<feature type="domain" description="DAHP synthase ferredoxin-like" evidence="3">
    <location>
        <begin position="1"/>
        <end position="66"/>
    </location>
</feature>
<dbReference type="Pfam" id="PF18152">
    <property type="entry name" value="DAHP_snth_FXD"/>
    <property type="match status" value="1"/>
</dbReference>
<dbReference type="NCBIfam" id="NF009239">
    <property type="entry name" value="PRK12595.1"/>
    <property type="match status" value="1"/>
</dbReference>
<dbReference type="PANTHER" id="PTHR43018:SF2">
    <property type="entry name" value="PHOSPHO-2-DEHYDRO-3-DEOXYHEPTONATE ALDOLASE"/>
    <property type="match status" value="1"/>
</dbReference>
<dbReference type="Gene3D" id="3.30.70.1140">
    <property type="entry name" value="Phospho-2-dehydro-3-deoxyheptonate aldolase, domain 1"/>
    <property type="match status" value="1"/>
</dbReference>
<dbReference type="EMBL" id="JADIND010000098">
    <property type="protein sequence ID" value="MBO8430670.1"/>
    <property type="molecule type" value="Genomic_DNA"/>
</dbReference>
<name>A0A9D9GXG0_9BACT</name>
<comment type="caution">
    <text evidence="4">The sequence shown here is derived from an EMBL/GenBank/DDBJ whole genome shotgun (WGS) entry which is preliminary data.</text>
</comment>
<dbReference type="InterPro" id="IPR041071">
    <property type="entry name" value="DAHP_snth_FXD"/>
</dbReference>
<dbReference type="AlphaFoldDB" id="A0A9D9GXG0"/>
<evidence type="ECO:0000259" key="2">
    <source>
        <dbReference type="Pfam" id="PF00793"/>
    </source>
</evidence>
<dbReference type="InterPro" id="IPR006218">
    <property type="entry name" value="DAHP1/KDSA"/>
</dbReference>
<dbReference type="GO" id="GO:0003849">
    <property type="term" value="F:3-deoxy-7-phosphoheptulonate synthase activity"/>
    <property type="evidence" value="ECO:0007669"/>
    <property type="project" value="UniProtKB-EC"/>
</dbReference>
<dbReference type="PANTHER" id="PTHR43018">
    <property type="entry name" value="PHOSPHO-2-DEHYDRO-3-DEOXYHEPTONATE ALDOLASE"/>
    <property type="match status" value="1"/>
</dbReference>
<evidence type="ECO:0000313" key="4">
    <source>
        <dbReference type="EMBL" id="MBO8430670.1"/>
    </source>
</evidence>
<dbReference type="InterPro" id="IPR013785">
    <property type="entry name" value="Aldolase_TIM"/>
</dbReference>
<dbReference type="SUPFAM" id="SSF51569">
    <property type="entry name" value="Aldolase"/>
    <property type="match status" value="1"/>
</dbReference>
<evidence type="ECO:0000256" key="1">
    <source>
        <dbReference type="ARBA" id="ARBA00022679"/>
    </source>
</evidence>
<organism evidence="4 5">
    <name type="scientific">Candidatus Scatousia excrementipullorum</name>
    <dbReference type="NCBI Taxonomy" id="2840936"/>
    <lineage>
        <taxon>Bacteria</taxon>
        <taxon>Candidatus Scatousia</taxon>
    </lineage>
</organism>
<dbReference type="EC" id="2.5.1.54" evidence="4"/>
<sequence>MIIIMERNATKVQKLRVIDLLKDNGFEVRYNEGDVHTVIDALGDKTTLTPGRLAALEGVKEVKVIREPFRLASRDRKEEDTVIEFENGVKIGGENKPVFMVGPCSVEDDYNGLLKVAKAAKEMGCEFLRGGAFKPRTSPYDFQGYGEKALKFLRNAADETGLLTVSEIMDASDLEMMCKYVDVLQIGARNVQNFKLLHAVGKCNKPVILKRGLASTIREFLLAAEHILYYGNPNVILCERGIRSFDSAFTRNVMDIASIPVIKKYSHLPIIVDPSHGTGQRYLIEPLAKAGLVVGADGVMIEVHNNPEYALSDGKQSLSIPMFKDIMKRLNSFNNRLHYEKTCLSANVK</sequence>
<reference evidence="4" key="2">
    <citation type="journal article" date="2021" name="PeerJ">
        <title>Extensive microbial diversity within the chicken gut microbiome revealed by metagenomics and culture.</title>
        <authorList>
            <person name="Gilroy R."/>
            <person name="Ravi A."/>
            <person name="Getino M."/>
            <person name="Pursley I."/>
            <person name="Horton D.L."/>
            <person name="Alikhan N.F."/>
            <person name="Baker D."/>
            <person name="Gharbi K."/>
            <person name="Hall N."/>
            <person name="Watson M."/>
            <person name="Adriaenssens E.M."/>
            <person name="Foster-Nyarko E."/>
            <person name="Jarju S."/>
            <person name="Secka A."/>
            <person name="Antonio M."/>
            <person name="Oren A."/>
            <person name="Chaudhuri R.R."/>
            <person name="La Ragione R."/>
            <person name="Hildebrand F."/>
            <person name="Pallen M.J."/>
        </authorList>
    </citation>
    <scope>NUCLEOTIDE SEQUENCE</scope>
    <source>
        <strain evidence="4">10192</strain>
    </source>
</reference>
<dbReference type="Pfam" id="PF00793">
    <property type="entry name" value="DAHP_synth_1"/>
    <property type="match status" value="1"/>
</dbReference>
<proteinExistence type="predicted"/>
<evidence type="ECO:0000259" key="3">
    <source>
        <dbReference type="Pfam" id="PF18152"/>
    </source>
</evidence>
<dbReference type="Proteomes" id="UP000823632">
    <property type="component" value="Unassembled WGS sequence"/>
</dbReference>
<dbReference type="InterPro" id="IPR052899">
    <property type="entry name" value="Class-I_DAHP_synthase"/>
</dbReference>
<accession>A0A9D9GXG0</accession>
<evidence type="ECO:0000313" key="5">
    <source>
        <dbReference type="Proteomes" id="UP000823632"/>
    </source>
</evidence>
<dbReference type="NCBIfam" id="NF006421">
    <property type="entry name" value="PRK08673.1"/>
    <property type="match status" value="1"/>
</dbReference>
<dbReference type="InterPro" id="IPR006268">
    <property type="entry name" value="DAHP_syn_2"/>
</dbReference>
<gene>
    <name evidence="4" type="primary">aroF</name>
    <name evidence="4" type="ORF">IAC76_04720</name>
</gene>
<dbReference type="Gene3D" id="3.20.20.70">
    <property type="entry name" value="Aldolase class I"/>
    <property type="match status" value="1"/>
</dbReference>
<reference evidence="4" key="1">
    <citation type="submission" date="2020-10" db="EMBL/GenBank/DDBJ databases">
        <authorList>
            <person name="Gilroy R."/>
        </authorList>
    </citation>
    <scope>NUCLEOTIDE SEQUENCE</scope>
    <source>
        <strain evidence="4">10192</strain>
    </source>
</reference>
<protein>
    <submittedName>
        <fullName evidence="4">3-deoxy-7-phosphoheptulonate synthase</fullName>
        <ecNumber evidence="4">2.5.1.54</ecNumber>
    </submittedName>
</protein>